<evidence type="ECO:0000259" key="5">
    <source>
        <dbReference type="Pfam" id="PF08386"/>
    </source>
</evidence>
<dbReference type="InterPro" id="IPR000073">
    <property type="entry name" value="AB_hydrolase_1"/>
</dbReference>
<dbReference type="Gene3D" id="3.40.50.1820">
    <property type="entry name" value="alpha/beta hydrolase"/>
    <property type="match status" value="2"/>
</dbReference>
<dbReference type="GeneID" id="54423251"/>
<evidence type="ECO:0008006" key="9">
    <source>
        <dbReference type="Google" id="ProtNLM"/>
    </source>
</evidence>
<dbReference type="Pfam" id="PF00561">
    <property type="entry name" value="Abhydrolase_1"/>
    <property type="match status" value="1"/>
</dbReference>
<gene>
    <name evidence="6 8" type="ORF">P152DRAFT_510789</name>
</gene>
<dbReference type="InterPro" id="IPR051601">
    <property type="entry name" value="Serine_prot/Carboxylest_S33"/>
</dbReference>
<dbReference type="PANTHER" id="PTHR43248">
    <property type="entry name" value="2-SUCCINYL-6-HYDROXY-2,4-CYCLOHEXADIENE-1-CARBOXYLATE SYNTHASE"/>
    <property type="match status" value="1"/>
</dbReference>
<feature type="domain" description="AB hydrolase-1" evidence="4">
    <location>
        <begin position="98"/>
        <end position="259"/>
    </location>
</feature>
<evidence type="ECO:0000256" key="2">
    <source>
        <dbReference type="ARBA" id="ARBA00022801"/>
    </source>
</evidence>
<evidence type="ECO:0000313" key="6">
    <source>
        <dbReference type="EMBL" id="KAF1817589.1"/>
    </source>
</evidence>
<keyword evidence="7" id="KW-1185">Reference proteome</keyword>
<dbReference type="EMBL" id="ML975149">
    <property type="protein sequence ID" value="KAF1817589.1"/>
    <property type="molecule type" value="Genomic_DNA"/>
</dbReference>
<dbReference type="SUPFAM" id="SSF53474">
    <property type="entry name" value="alpha/beta-Hydrolases"/>
    <property type="match status" value="1"/>
</dbReference>
<dbReference type="RefSeq" id="XP_033539220.1">
    <property type="nucleotide sequence ID" value="XM_033682681.1"/>
</dbReference>
<dbReference type="Proteomes" id="UP000504638">
    <property type="component" value="Unplaced"/>
</dbReference>
<evidence type="ECO:0000256" key="3">
    <source>
        <dbReference type="SAM" id="SignalP"/>
    </source>
</evidence>
<dbReference type="GO" id="GO:0016787">
    <property type="term" value="F:hydrolase activity"/>
    <property type="evidence" value="ECO:0007669"/>
    <property type="project" value="UniProtKB-KW"/>
</dbReference>
<keyword evidence="2" id="KW-0378">Hydrolase</keyword>
<dbReference type="Pfam" id="PF08386">
    <property type="entry name" value="Abhydrolase_4"/>
    <property type="match status" value="1"/>
</dbReference>
<dbReference type="PANTHER" id="PTHR43248:SF25">
    <property type="entry name" value="AB HYDROLASE-1 DOMAIN-CONTAINING PROTEIN-RELATED"/>
    <property type="match status" value="1"/>
</dbReference>
<sequence>MTLLLMRSIEIAALAVSALLSGTSASPLQQRNNGPMVYGFDEIQPSPELIWTSCFDNFTCAMLEVPLDYTDPSIGSTNVAFIKKPSSNTTAIDLFAQPGGPGGSGVSTILEWAETFPHNGLGSQYHLIGFDPRGVNRSGIELECFPGNPAAKLRFSQDVLDRPVDDSSRGSLYQAWELSRGWGERCTAVQDPKLPKKYANTVAVANDVLRFTELNAKNLGHPPEEAKVWFYGRSYGTVLGATIAALFPDRIGRMILDGVVDADDYYGGGWATAVADADQSARTFFTSCYEAGPELCAFYGNASSAEDIELRVFNIFDDLREYPILISDPLMSSTPLLVGVSELKAFFFNALYNAVQNFPALALVLDELEHRNATTLSIAGGRVALGIPMNTTDDTYTPGFARTHIACIDANGRYNLSTFEEYQRHVEFQVNLSFFGGNTMASIVTTPCRGFGIQPPESQVMNIPVSSDHTNVPILFVGNTNDPVTPLRSAQRMSSQFAGSGVLTVDGTGHTSRGAPSKCTADHYAAYLASGTLPPPDTVCKGDLIPFVDRAGAGGGAGPIETV</sequence>
<feature type="signal peptide" evidence="3">
    <location>
        <begin position="1"/>
        <end position="25"/>
    </location>
</feature>
<evidence type="ECO:0000313" key="7">
    <source>
        <dbReference type="Proteomes" id="UP000504638"/>
    </source>
</evidence>
<evidence type="ECO:0000259" key="4">
    <source>
        <dbReference type="Pfam" id="PF00561"/>
    </source>
</evidence>
<dbReference type="AlphaFoldDB" id="A0A6G1GI79"/>
<feature type="domain" description="Peptidase S33 tripeptidyl aminopeptidase-like C-terminal" evidence="5">
    <location>
        <begin position="437"/>
        <end position="540"/>
    </location>
</feature>
<dbReference type="InterPro" id="IPR029058">
    <property type="entry name" value="AB_hydrolase_fold"/>
</dbReference>
<reference evidence="6 8" key="1">
    <citation type="submission" date="2020-01" db="EMBL/GenBank/DDBJ databases">
        <authorList>
            <consortium name="DOE Joint Genome Institute"/>
            <person name="Haridas S."/>
            <person name="Albert R."/>
            <person name="Binder M."/>
            <person name="Bloem J."/>
            <person name="Labutti K."/>
            <person name="Salamov A."/>
            <person name="Andreopoulos B."/>
            <person name="Baker S.E."/>
            <person name="Barry K."/>
            <person name="Bills G."/>
            <person name="Bluhm B.H."/>
            <person name="Cannon C."/>
            <person name="Castanera R."/>
            <person name="Culley D.E."/>
            <person name="Daum C."/>
            <person name="Ezra D."/>
            <person name="Gonzalez J.B."/>
            <person name="Henrissat B."/>
            <person name="Kuo A."/>
            <person name="Liang C."/>
            <person name="Lipzen A."/>
            <person name="Lutzoni F."/>
            <person name="Magnuson J."/>
            <person name="Mondo S."/>
            <person name="Nolan M."/>
            <person name="Ohm R."/>
            <person name="Pangilinan J."/>
            <person name="Park H.-J."/>
            <person name="Ramirez L."/>
            <person name="Alfaro M."/>
            <person name="Sun H."/>
            <person name="Tritt A."/>
            <person name="Yoshinaga Y."/>
            <person name="Zwiers L.-H."/>
            <person name="Turgeon B.G."/>
            <person name="Goodwin S.B."/>
            <person name="Spatafora J.W."/>
            <person name="Crous P.W."/>
            <person name="Grigoriev I.V."/>
        </authorList>
    </citation>
    <scope>NUCLEOTIDE SEQUENCE</scope>
    <source>
        <strain evidence="6 8">CBS 781.70</strain>
    </source>
</reference>
<organism evidence="6">
    <name type="scientific">Eremomyces bilateralis CBS 781.70</name>
    <dbReference type="NCBI Taxonomy" id="1392243"/>
    <lineage>
        <taxon>Eukaryota</taxon>
        <taxon>Fungi</taxon>
        <taxon>Dikarya</taxon>
        <taxon>Ascomycota</taxon>
        <taxon>Pezizomycotina</taxon>
        <taxon>Dothideomycetes</taxon>
        <taxon>Dothideomycetes incertae sedis</taxon>
        <taxon>Eremomycetales</taxon>
        <taxon>Eremomycetaceae</taxon>
        <taxon>Eremomyces</taxon>
    </lineage>
</organism>
<protein>
    <recommendedName>
        <fullName evidence="9">Alpha/beta-hydrolase</fullName>
    </recommendedName>
</protein>
<proteinExistence type="inferred from homology"/>
<comment type="similarity">
    <text evidence="1">Belongs to the peptidase S33 family.</text>
</comment>
<accession>A0A6G1GI79</accession>
<evidence type="ECO:0000313" key="8">
    <source>
        <dbReference type="RefSeq" id="XP_033539220.1"/>
    </source>
</evidence>
<name>A0A6G1GI79_9PEZI</name>
<feature type="chain" id="PRO_5044632140" description="Alpha/beta-hydrolase" evidence="3">
    <location>
        <begin position="26"/>
        <end position="563"/>
    </location>
</feature>
<reference evidence="8" key="2">
    <citation type="submission" date="2020-04" db="EMBL/GenBank/DDBJ databases">
        <authorList>
            <consortium name="NCBI Genome Project"/>
        </authorList>
    </citation>
    <scope>NUCLEOTIDE SEQUENCE</scope>
    <source>
        <strain evidence="8">CBS 781.70</strain>
    </source>
</reference>
<dbReference type="InterPro" id="IPR013595">
    <property type="entry name" value="Pept_S33_TAP-like_C"/>
</dbReference>
<evidence type="ECO:0000256" key="1">
    <source>
        <dbReference type="ARBA" id="ARBA00010088"/>
    </source>
</evidence>
<dbReference type="OrthoDB" id="425534at2759"/>
<keyword evidence="3" id="KW-0732">Signal</keyword>
<reference evidence="8" key="3">
    <citation type="submission" date="2025-04" db="UniProtKB">
        <authorList>
            <consortium name="RefSeq"/>
        </authorList>
    </citation>
    <scope>IDENTIFICATION</scope>
    <source>
        <strain evidence="8">CBS 781.70</strain>
    </source>
</reference>